<feature type="transmembrane region" description="Helical" evidence="1">
    <location>
        <begin position="328"/>
        <end position="347"/>
    </location>
</feature>
<evidence type="ECO:0000313" key="3">
    <source>
        <dbReference type="Proteomes" id="UP000640426"/>
    </source>
</evidence>
<feature type="transmembrane region" description="Helical" evidence="1">
    <location>
        <begin position="368"/>
        <end position="387"/>
    </location>
</feature>
<feature type="transmembrane region" description="Helical" evidence="1">
    <location>
        <begin position="121"/>
        <end position="140"/>
    </location>
</feature>
<keyword evidence="3" id="KW-1185">Reference proteome</keyword>
<organism evidence="2 3">
    <name type="scientific">Sphingomonas mollis</name>
    <dbReference type="NCBI Taxonomy" id="2795726"/>
    <lineage>
        <taxon>Bacteria</taxon>
        <taxon>Pseudomonadati</taxon>
        <taxon>Pseudomonadota</taxon>
        <taxon>Alphaproteobacteria</taxon>
        <taxon>Sphingomonadales</taxon>
        <taxon>Sphingomonadaceae</taxon>
        <taxon>Sphingomonas</taxon>
    </lineage>
</organism>
<keyword evidence="1" id="KW-0472">Membrane</keyword>
<proteinExistence type="predicted"/>
<reference evidence="3" key="1">
    <citation type="submission" date="2020-12" db="EMBL/GenBank/DDBJ databases">
        <title>Hymenobacter sp.</title>
        <authorList>
            <person name="Kim M.K."/>
        </authorList>
    </citation>
    <scope>NUCLEOTIDE SEQUENCE [LARGE SCALE GENOMIC DNA]</scope>
    <source>
        <strain evidence="3">BT553</strain>
    </source>
</reference>
<feature type="transmembrane region" description="Helical" evidence="1">
    <location>
        <begin position="146"/>
        <end position="167"/>
    </location>
</feature>
<keyword evidence="1" id="KW-0812">Transmembrane</keyword>
<feature type="transmembrane region" description="Helical" evidence="1">
    <location>
        <begin position="269"/>
        <end position="288"/>
    </location>
</feature>
<protein>
    <submittedName>
        <fullName evidence="2">Uncharacterized protein</fullName>
    </submittedName>
</protein>
<evidence type="ECO:0000313" key="2">
    <source>
        <dbReference type="EMBL" id="MBJ6123714.1"/>
    </source>
</evidence>
<feature type="transmembrane region" description="Helical" evidence="1">
    <location>
        <begin position="295"/>
        <end position="316"/>
    </location>
</feature>
<gene>
    <name evidence="2" type="ORF">JAO74_18230</name>
</gene>
<sequence>MRSAPGKDDCDAQAGCDDTEFHYASHNPLFETFCFPRPINSTAVTPHAVPTMLAFTGRPAIDRMMNSPLINIIEMAKRSISDLFPKAQQTMSYIQDANGRNCQKSFRLARPDAEALLPRRGWWTTAVFLCVAMQIGTTIVLPNQIWSMPAGMAGLAALCAFVTAAATPRERGSVGRWRWRLVTLGFTIWAISWATAAVTRSMIDHRDEFLHFFHIPRQIVFLIVLLPTVEEDRGWLLRGLDLGQTLLLAMAISLLAWPSGAASSTINGYLNSGVLFFGLVAITSLLTQRGHVRRLLTALAILFFLYAATSFGSTWIFQRYALARNSPWWGYGDAAYIFYALFLVWAGQPPSASPDQTRRRTSRHLPPLLLTAVLLMMAIGVGQRSTLGGAIVPRSADAYGHDVICADRHQRETITTSEAELLAPAIPSHPPESGQSASRLVPAPAESLVARRLSEPSEAIPRWDHCLGQNWRARFRCCWQARQC</sequence>
<evidence type="ECO:0000256" key="1">
    <source>
        <dbReference type="SAM" id="Phobius"/>
    </source>
</evidence>
<feature type="transmembrane region" description="Helical" evidence="1">
    <location>
        <begin position="179"/>
        <end position="203"/>
    </location>
</feature>
<dbReference type="Proteomes" id="UP000640426">
    <property type="component" value="Unassembled WGS sequence"/>
</dbReference>
<accession>A0ABS0XUI9</accession>
<name>A0ABS0XUI9_9SPHN</name>
<dbReference type="EMBL" id="JAELXS010000021">
    <property type="protein sequence ID" value="MBJ6123714.1"/>
    <property type="molecule type" value="Genomic_DNA"/>
</dbReference>
<comment type="caution">
    <text evidence="2">The sequence shown here is derived from an EMBL/GenBank/DDBJ whole genome shotgun (WGS) entry which is preliminary data.</text>
</comment>
<keyword evidence="1" id="KW-1133">Transmembrane helix</keyword>